<dbReference type="EMBL" id="VSRR010067754">
    <property type="protein sequence ID" value="MPC85234.1"/>
    <property type="molecule type" value="Genomic_DNA"/>
</dbReference>
<proteinExistence type="predicted"/>
<dbReference type="AlphaFoldDB" id="A0A5B7IYD4"/>
<keyword evidence="2" id="KW-0812">Transmembrane</keyword>
<keyword evidence="2" id="KW-1133">Transmembrane helix</keyword>
<evidence type="ECO:0000256" key="1">
    <source>
        <dbReference type="SAM" id="MobiDB-lite"/>
    </source>
</evidence>
<reference evidence="3 4" key="1">
    <citation type="submission" date="2019-05" db="EMBL/GenBank/DDBJ databases">
        <title>Another draft genome of Portunus trituberculatus and its Hox gene families provides insights of decapod evolution.</title>
        <authorList>
            <person name="Jeong J.-H."/>
            <person name="Song I."/>
            <person name="Kim S."/>
            <person name="Choi T."/>
            <person name="Kim D."/>
            <person name="Ryu S."/>
            <person name="Kim W."/>
        </authorList>
    </citation>
    <scope>NUCLEOTIDE SEQUENCE [LARGE SCALE GENOMIC DNA]</scope>
    <source>
        <tissue evidence="3">Muscle</tissue>
    </source>
</reference>
<keyword evidence="4" id="KW-1185">Reference proteome</keyword>
<name>A0A5B7IYD4_PORTR</name>
<evidence type="ECO:0000256" key="2">
    <source>
        <dbReference type="SAM" id="Phobius"/>
    </source>
</evidence>
<keyword evidence="2" id="KW-0472">Membrane</keyword>
<accession>A0A5B7IYD4</accession>
<sequence length="90" mass="9564">MGKRLTESQGPPGDPREASTSSLPISLLALPFPPGSLGGYTGVFLGCSFVTFMELLVYIGLVVAVWVKDLRNWLCGEVHPTAKERAGSAD</sequence>
<dbReference type="OrthoDB" id="6366127at2759"/>
<comment type="caution">
    <text evidence="3">The sequence shown here is derived from an EMBL/GenBank/DDBJ whole genome shotgun (WGS) entry which is preliminary data.</text>
</comment>
<feature type="region of interest" description="Disordered" evidence="1">
    <location>
        <begin position="1"/>
        <end position="20"/>
    </location>
</feature>
<organism evidence="3 4">
    <name type="scientific">Portunus trituberculatus</name>
    <name type="common">Swimming crab</name>
    <name type="synonym">Neptunus trituberculatus</name>
    <dbReference type="NCBI Taxonomy" id="210409"/>
    <lineage>
        <taxon>Eukaryota</taxon>
        <taxon>Metazoa</taxon>
        <taxon>Ecdysozoa</taxon>
        <taxon>Arthropoda</taxon>
        <taxon>Crustacea</taxon>
        <taxon>Multicrustacea</taxon>
        <taxon>Malacostraca</taxon>
        <taxon>Eumalacostraca</taxon>
        <taxon>Eucarida</taxon>
        <taxon>Decapoda</taxon>
        <taxon>Pleocyemata</taxon>
        <taxon>Brachyura</taxon>
        <taxon>Eubrachyura</taxon>
        <taxon>Portunoidea</taxon>
        <taxon>Portunidae</taxon>
        <taxon>Portuninae</taxon>
        <taxon>Portunus</taxon>
    </lineage>
</organism>
<dbReference type="Proteomes" id="UP000324222">
    <property type="component" value="Unassembled WGS sequence"/>
</dbReference>
<evidence type="ECO:0000313" key="4">
    <source>
        <dbReference type="Proteomes" id="UP000324222"/>
    </source>
</evidence>
<gene>
    <name evidence="3" type="ORF">E2C01_079998</name>
</gene>
<protein>
    <submittedName>
        <fullName evidence="3">Uncharacterized protein</fullName>
    </submittedName>
</protein>
<evidence type="ECO:0000313" key="3">
    <source>
        <dbReference type="EMBL" id="MPC85234.1"/>
    </source>
</evidence>
<feature type="transmembrane region" description="Helical" evidence="2">
    <location>
        <begin position="43"/>
        <end position="67"/>
    </location>
</feature>